<dbReference type="InterPro" id="IPR036047">
    <property type="entry name" value="F-box-like_dom_sf"/>
</dbReference>
<organism evidence="2 3">
    <name type="scientific">Eleusine coracana subsp. coracana</name>
    <dbReference type="NCBI Taxonomy" id="191504"/>
    <lineage>
        <taxon>Eukaryota</taxon>
        <taxon>Viridiplantae</taxon>
        <taxon>Streptophyta</taxon>
        <taxon>Embryophyta</taxon>
        <taxon>Tracheophyta</taxon>
        <taxon>Spermatophyta</taxon>
        <taxon>Magnoliopsida</taxon>
        <taxon>Liliopsida</taxon>
        <taxon>Poales</taxon>
        <taxon>Poaceae</taxon>
        <taxon>PACMAD clade</taxon>
        <taxon>Chloridoideae</taxon>
        <taxon>Cynodonteae</taxon>
        <taxon>Eleusininae</taxon>
        <taxon>Eleusine</taxon>
    </lineage>
</organism>
<dbReference type="InterPro" id="IPR005174">
    <property type="entry name" value="KIB1-4_b-propeller"/>
</dbReference>
<dbReference type="AlphaFoldDB" id="A0AAV5F5Q5"/>
<reference evidence="2" key="1">
    <citation type="journal article" date="2018" name="DNA Res.">
        <title>Multiple hybrid de novo genome assembly of finger millet, an orphan allotetraploid crop.</title>
        <authorList>
            <person name="Hatakeyama M."/>
            <person name="Aluri S."/>
            <person name="Balachadran M.T."/>
            <person name="Sivarajan S.R."/>
            <person name="Patrignani A."/>
            <person name="Gruter S."/>
            <person name="Poveda L."/>
            <person name="Shimizu-Inatsugi R."/>
            <person name="Baeten J."/>
            <person name="Francoijs K.J."/>
            <person name="Nataraja K.N."/>
            <person name="Reddy Y.A.N."/>
            <person name="Phadnis S."/>
            <person name="Ravikumar R.L."/>
            <person name="Schlapbach R."/>
            <person name="Sreeman S.M."/>
            <person name="Shimizu K.K."/>
        </authorList>
    </citation>
    <scope>NUCLEOTIDE SEQUENCE</scope>
</reference>
<dbReference type="EMBL" id="BQKI01000081">
    <property type="protein sequence ID" value="GJN29581.1"/>
    <property type="molecule type" value="Genomic_DNA"/>
</dbReference>
<sequence length="423" mass="47186">MARVQSSPWPDLQPELVGLVLGLLPSIADRVRARAVCRAWRHHAAPLERPPFPWLSLLDGTFLSIPNGEIHRLPLPASARRVHGSLGNLPFLEHDGGGLSLTNPFSNSRDDAVQQLPNVSTIWRKDETTHPLYGERPIAYKLVHLSSSSSSSSLNKVGSPAQESHFAVLITDNSFGHTISVCRPLINTAALVLKGKKKKAAMFRVPSHGRLFDVAFCDGNLYALTCRKLFVLRVEYYSSSDHIKGGRSAPSRVTSMEAVMDYSDDTQTKFKSFSKTYKCAYWSYLVDSAGGRLLHVRRLVGVAPTVPDYERMRRSRTLSFEVFEADLICGRWNRVTTLGGQAIFVGPYSKSLPALGCGPREDCIYFMCDYDYDHTHWDYADPFRGCGVFDMKRDVITPLLADTDVLLPLLDGCKGRPSWFFPS</sequence>
<evidence type="ECO:0000313" key="2">
    <source>
        <dbReference type="EMBL" id="GJN29581.1"/>
    </source>
</evidence>
<dbReference type="Pfam" id="PF03478">
    <property type="entry name" value="Beta-prop_KIB1-4"/>
    <property type="match status" value="1"/>
</dbReference>
<protein>
    <recommendedName>
        <fullName evidence="1">KIB1-4 beta-propeller domain-containing protein</fullName>
    </recommendedName>
</protein>
<feature type="domain" description="KIB1-4 beta-propeller" evidence="1">
    <location>
        <begin position="62"/>
        <end position="390"/>
    </location>
</feature>
<evidence type="ECO:0000313" key="3">
    <source>
        <dbReference type="Proteomes" id="UP001054889"/>
    </source>
</evidence>
<gene>
    <name evidence="2" type="primary">gb17817</name>
    <name evidence="2" type="ORF">PR202_gb17817</name>
</gene>
<proteinExistence type="predicted"/>
<comment type="caution">
    <text evidence="2">The sequence shown here is derived from an EMBL/GenBank/DDBJ whole genome shotgun (WGS) entry which is preliminary data.</text>
</comment>
<dbReference type="Proteomes" id="UP001054889">
    <property type="component" value="Unassembled WGS sequence"/>
</dbReference>
<name>A0AAV5F5Q5_ELECO</name>
<keyword evidence="3" id="KW-1185">Reference proteome</keyword>
<dbReference type="SUPFAM" id="SSF81383">
    <property type="entry name" value="F-box domain"/>
    <property type="match status" value="1"/>
</dbReference>
<evidence type="ECO:0000259" key="1">
    <source>
        <dbReference type="Pfam" id="PF03478"/>
    </source>
</evidence>
<reference evidence="2" key="2">
    <citation type="submission" date="2021-12" db="EMBL/GenBank/DDBJ databases">
        <title>Resequencing data analysis of finger millet.</title>
        <authorList>
            <person name="Hatakeyama M."/>
            <person name="Aluri S."/>
            <person name="Balachadran M.T."/>
            <person name="Sivarajan S.R."/>
            <person name="Poveda L."/>
            <person name="Shimizu-Inatsugi R."/>
            <person name="Schlapbach R."/>
            <person name="Sreeman S.M."/>
            <person name="Shimizu K.K."/>
        </authorList>
    </citation>
    <scope>NUCLEOTIDE SEQUENCE</scope>
</reference>
<dbReference type="PANTHER" id="PTHR33110">
    <property type="entry name" value="F-BOX/KELCH-REPEAT PROTEIN-RELATED"/>
    <property type="match status" value="1"/>
</dbReference>
<accession>A0AAV5F5Q5</accession>
<dbReference type="Gene3D" id="1.20.1280.50">
    <property type="match status" value="1"/>
</dbReference>
<dbReference type="PANTHER" id="PTHR33110:SF36">
    <property type="entry name" value="OS06G0148600 PROTEIN"/>
    <property type="match status" value="1"/>
</dbReference>